<dbReference type="EMBL" id="BQNB010019084">
    <property type="protein sequence ID" value="GJT81472.1"/>
    <property type="molecule type" value="Genomic_DNA"/>
</dbReference>
<feature type="compositionally biased region" description="Pro residues" evidence="1">
    <location>
        <begin position="512"/>
        <end position="532"/>
    </location>
</feature>
<gene>
    <name evidence="2" type="ORF">Tco_1055814</name>
</gene>
<feature type="compositionally biased region" description="Basic and acidic residues" evidence="1">
    <location>
        <begin position="1"/>
        <end position="15"/>
    </location>
</feature>
<organism evidence="2 3">
    <name type="scientific">Tanacetum coccineum</name>
    <dbReference type="NCBI Taxonomy" id="301880"/>
    <lineage>
        <taxon>Eukaryota</taxon>
        <taxon>Viridiplantae</taxon>
        <taxon>Streptophyta</taxon>
        <taxon>Embryophyta</taxon>
        <taxon>Tracheophyta</taxon>
        <taxon>Spermatophyta</taxon>
        <taxon>Magnoliopsida</taxon>
        <taxon>eudicotyledons</taxon>
        <taxon>Gunneridae</taxon>
        <taxon>Pentapetalae</taxon>
        <taxon>asterids</taxon>
        <taxon>campanulids</taxon>
        <taxon>Asterales</taxon>
        <taxon>Asteraceae</taxon>
        <taxon>Asteroideae</taxon>
        <taxon>Anthemideae</taxon>
        <taxon>Anthemidinae</taxon>
        <taxon>Tanacetum</taxon>
    </lineage>
</organism>
<dbReference type="Proteomes" id="UP001151760">
    <property type="component" value="Unassembled WGS sequence"/>
</dbReference>
<feature type="compositionally biased region" description="Basic and acidic residues" evidence="1">
    <location>
        <begin position="51"/>
        <end position="69"/>
    </location>
</feature>
<feature type="region of interest" description="Disordered" evidence="1">
    <location>
        <begin position="1"/>
        <end position="73"/>
    </location>
</feature>
<feature type="compositionally biased region" description="Polar residues" evidence="1">
    <location>
        <begin position="17"/>
        <end position="36"/>
    </location>
</feature>
<evidence type="ECO:0000313" key="3">
    <source>
        <dbReference type="Proteomes" id="UP001151760"/>
    </source>
</evidence>
<accession>A0ABQ5H2N6</accession>
<proteinExistence type="predicted"/>
<name>A0ABQ5H2N6_9ASTR</name>
<keyword evidence="3" id="KW-1185">Reference proteome</keyword>
<comment type="caution">
    <text evidence="2">The sequence shown here is derived from an EMBL/GenBank/DDBJ whole genome shotgun (WGS) entry which is preliminary data.</text>
</comment>
<sequence>MTSSDEQHSQDDKVFHSNLNLKITSVNQRQMPNSPYSKRAARKQQKNSNGKHQDLHSVITEEHPSCSRETKHKKHKLSQAKLDNAIANTANWFTISWKIFVKLIDSIKSVQRLVPTGRQNLSKPVTTGRRNLPTPVPTGKQFLWKNQNIPNPVLLLVEPHNTVTTISMLFKPNRPNTQIKLKTAIKTSAGLFLVILSGCLESMTGNSTVGALLKIQRWKSDLWLEEKEDYCKVYIRTAKLDFENVRLDLEVILCFDGEKVHNFSLVLVGYLLKPNGSDDYHPMLDFLRGTSLRYAISHDPFIYDSLVKQFWRTASLRLAELGPPAIVATIDGAQYTISEASVRSNLQLADEGGLSNLPDPEIYAGLTHIGYQTEGHLTFWKNRFSPQWRFLVHTIIHCISSKSGGWDQFGSAIATALICLSSGRVYNFSRLIFEGMVNNLSSKKKFLMYPRFLQMILGIQTANTTQYPAHKMTKKVFANMKMRFVGAHMPLLPAMLAGAAEDQGERPAEPADQPPIPAPIPSPVNVPNPPIIAPTTTSPPRKGTNIPPSDHDQPSSSRLNEPDEEPLTSTFVEDETAGGSFHESPPRSREATPSTGQPSRVAEDPLTLTALSSLVSKFMQKTTSLESELKDTKKTLGTAIITLVGRVKKLEGALKKRKRKLIISDSDDDAERVEKEIDMDSLLALANASLAEQQSSFVTPSKDNDSGESQEQDISSSTLAAAHILSQTKLHAERVAKSPAQVSLRSVKTYTRASKGSSSEDTSSRMDFSPNVVTPGNMPISTGSGTIPAGISVPMGSLTCPTGSEQVPPVSTSIDKRKAQLVDEPPPAQERTFKQLEDERLGWEAAERLHAQEQAELERQQEELLWHDELLARQLNQDFDIPAQQKKKQQEVQAAAMHYTDDDWITIIAKIQANEELSRTLIGSNLHEGDFASAMVEMVDRKRRQIAEQKAKARRDRPMSQAEQRDFMRTFVKNQSSAIYNKGWTMTYVKSLSADRLKEAFERLQSHFSTLTQQDFTRASKSLGDELEQPSLKRPKPAEVEATFASMEDTGAQLLISSEDVRTSKESKVMEEKVESSERTPRKRKFVARKGLHMSKSTIPIEIGDPDTEHKMCLKYASDEEDDSDSDTLVPFYAVIDRELLPTGLGTINVIYRKDNSLKYFTSLREILHLVTREDLMTIYGRVVTYYQDKEADRVGLILWGDLRVLIDLPEVDDGISSLVIYMFVDKKYPLTVKLMEGMLDYQLEIGHGAVGNELTTVVQLVKFLKKQIADSKHAGVHDCFWHVRWLYGQEILNKKQPFSRFGCWLTTTQQMVFNSPCLTDNKELASPEQTATGKDISNPFMVVMIYQKSYSFQLTMIHVLKVETGSQSTMDLTLSGCQRTD</sequence>
<feature type="region of interest" description="Disordered" evidence="1">
    <location>
        <begin position="500"/>
        <end position="604"/>
    </location>
</feature>
<feature type="compositionally biased region" description="Polar residues" evidence="1">
    <location>
        <begin position="740"/>
        <end position="761"/>
    </location>
</feature>
<reference evidence="2" key="2">
    <citation type="submission" date="2022-01" db="EMBL/GenBank/DDBJ databases">
        <authorList>
            <person name="Yamashiro T."/>
            <person name="Shiraishi A."/>
            <person name="Satake H."/>
            <person name="Nakayama K."/>
        </authorList>
    </citation>
    <scope>NUCLEOTIDE SEQUENCE</scope>
</reference>
<evidence type="ECO:0000256" key="1">
    <source>
        <dbReference type="SAM" id="MobiDB-lite"/>
    </source>
</evidence>
<feature type="compositionally biased region" description="Acidic residues" evidence="1">
    <location>
        <begin position="562"/>
        <end position="576"/>
    </location>
</feature>
<reference evidence="2" key="1">
    <citation type="journal article" date="2022" name="Int. J. Mol. Sci.">
        <title>Draft Genome of Tanacetum Coccineum: Genomic Comparison of Closely Related Tanacetum-Family Plants.</title>
        <authorList>
            <person name="Yamashiro T."/>
            <person name="Shiraishi A."/>
            <person name="Nakayama K."/>
            <person name="Satake H."/>
        </authorList>
    </citation>
    <scope>NUCLEOTIDE SEQUENCE</scope>
</reference>
<evidence type="ECO:0000313" key="2">
    <source>
        <dbReference type="EMBL" id="GJT81472.1"/>
    </source>
</evidence>
<feature type="region of interest" description="Disordered" evidence="1">
    <location>
        <begin position="730"/>
        <end position="771"/>
    </location>
</feature>
<feature type="region of interest" description="Disordered" evidence="1">
    <location>
        <begin position="694"/>
        <end position="716"/>
    </location>
</feature>
<protein>
    <recommendedName>
        <fullName evidence="4">Synaptobrevin, longin-like domain protein</fullName>
    </recommendedName>
</protein>
<evidence type="ECO:0008006" key="4">
    <source>
        <dbReference type="Google" id="ProtNLM"/>
    </source>
</evidence>